<comment type="cofactor">
    <cofactor evidence="1">
        <name>pantetheine 4'-phosphate</name>
        <dbReference type="ChEBI" id="CHEBI:47942"/>
    </cofactor>
</comment>
<reference evidence="9 10" key="1">
    <citation type="submission" date="2016-11" db="EMBL/GenBank/DDBJ databases">
        <authorList>
            <person name="Jaros S."/>
            <person name="Januszkiewicz K."/>
            <person name="Wedrychowicz H."/>
        </authorList>
    </citation>
    <scope>NUCLEOTIDE SEQUENCE [LARGE SCALE GENOMIC DNA]</scope>
    <source>
        <strain evidence="9 10">DSM 45408</strain>
    </source>
</reference>
<evidence type="ECO:0000259" key="8">
    <source>
        <dbReference type="PROSITE" id="PS50075"/>
    </source>
</evidence>
<dbReference type="SUPFAM" id="SSF56801">
    <property type="entry name" value="Acetyl-CoA synthetase-like"/>
    <property type="match status" value="1"/>
</dbReference>
<dbReference type="SUPFAM" id="SSF53474">
    <property type="entry name" value="alpha/beta-Hydrolases"/>
    <property type="match status" value="1"/>
</dbReference>
<dbReference type="PANTHER" id="PTHR42921">
    <property type="entry name" value="ACETOACETYL-COA SYNTHETASE"/>
    <property type="match status" value="1"/>
</dbReference>
<dbReference type="GO" id="GO:0030729">
    <property type="term" value="F:acetoacetate-CoA ligase activity"/>
    <property type="evidence" value="ECO:0007669"/>
    <property type="project" value="InterPro"/>
</dbReference>
<dbReference type="STRING" id="1070870.SAMN05444351_0188"/>
<dbReference type="PROSITE" id="PS50075">
    <property type="entry name" value="CARRIER"/>
    <property type="match status" value="1"/>
</dbReference>
<proteinExistence type="inferred from homology"/>
<evidence type="ECO:0000256" key="4">
    <source>
        <dbReference type="ARBA" id="ARBA00022553"/>
    </source>
</evidence>
<comment type="similarity">
    <text evidence="2">Belongs to the ATP-dependent AMP-binding enzyme family.</text>
</comment>
<dbReference type="Pfam" id="PF13193">
    <property type="entry name" value="AMP-binding_C"/>
    <property type="match status" value="1"/>
</dbReference>
<dbReference type="InterPro" id="IPR001031">
    <property type="entry name" value="Thioesterase"/>
</dbReference>
<dbReference type="InterPro" id="IPR025110">
    <property type="entry name" value="AMP-bd_C"/>
</dbReference>
<evidence type="ECO:0000256" key="2">
    <source>
        <dbReference type="ARBA" id="ARBA00006432"/>
    </source>
</evidence>
<dbReference type="InterPro" id="IPR042099">
    <property type="entry name" value="ANL_N_sf"/>
</dbReference>
<dbReference type="SUPFAM" id="SSF47336">
    <property type="entry name" value="ACP-like"/>
    <property type="match status" value="1"/>
</dbReference>
<keyword evidence="4" id="KW-0597">Phosphoprotein</keyword>
<name>A0A1M5D1Z8_9ACTN</name>
<dbReference type="Gene3D" id="3.30.300.30">
    <property type="match status" value="1"/>
</dbReference>
<dbReference type="PANTHER" id="PTHR42921:SF1">
    <property type="entry name" value="ACETOACETYL-COA SYNTHETASE"/>
    <property type="match status" value="1"/>
</dbReference>
<dbReference type="InterPro" id="IPR000873">
    <property type="entry name" value="AMP-dep_synth/lig_dom"/>
</dbReference>
<dbReference type="EMBL" id="FQVX01000001">
    <property type="protein sequence ID" value="SHF61053.1"/>
    <property type="molecule type" value="Genomic_DNA"/>
</dbReference>
<dbReference type="InterPro" id="IPR009081">
    <property type="entry name" value="PP-bd_ACP"/>
</dbReference>
<dbReference type="GO" id="GO:0005524">
    <property type="term" value="F:ATP binding"/>
    <property type="evidence" value="ECO:0007669"/>
    <property type="project" value="UniProtKB-KW"/>
</dbReference>
<evidence type="ECO:0000256" key="5">
    <source>
        <dbReference type="ARBA" id="ARBA00022598"/>
    </source>
</evidence>
<dbReference type="Proteomes" id="UP000184471">
    <property type="component" value="Unassembled WGS sequence"/>
</dbReference>
<keyword evidence="10" id="KW-1185">Reference proteome</keyword>
<dbReference type="Gene3D" id="3.40.50.12780">
    <property type="entry name" value="N-terminal domain of ligase-like"/>
    <property type="match status" value="1"/>
</dbReference>
<dbReference type="Pfam" id="PF00550">
    <property type="entry name" value="PP-binding"/>
    <property type="match status" value="1"/>
</dbReference>
<dbReference type="NCBIfam" id="NF002937">
    <property type="entry name" value="PRK03584.1"/>
    <property type="match status" value="1"/>
</dbReference>
<evidence type="ECO:0000256" key="7">
    <source>
        <dbReference type="ARBA" id="ARBA00022840"/>
    </source>
</evidence>
<evidence type="ECO:0000256" key="1">
    <source>
        <dbReference type="ARBA" id="ARBA00001957"/>
    </source>
</evidence>
<accession>A0A1M5D1Z8</accession>
<protein>
    <submittedName>
        <fullName evidence="9">Acetoacetyl-CoA synthetase</fullName>
    </submittedName>
</protein>
<evidence type="ECO:0000256" key="6">
    <source>
        <dbReference type="ARBA" id="ARBA00022741"/>
    </source>
</evidence>
<dbReference type="InterPro" id="IPR036736">
    <property type="entry name" value="ACP-like_sf"/>
</dbReference>
<dbReference type="InterPro" id="IPR045851">
    <property type="entry name" value="AMP-bd_C_sf"/>
</dbReference>
<feature type="domain" description="Carrier" evidence="8">
    <location>
        <begin position="660"/>
        <end position="734"/>
    </location>
</feature>
<dbReference type="Pfam" id="PF00975">
    <property type="entry name" value="Thioesterase"/>
    <property type="match status" value="1"/>
</dbReference>
<dbReference type="AlphaFoldDB" id="A0A1M5D1Z8"/>
<dbReference type="OrthoDB" id="9766486at2"/>
<organism evidence="9 10">
    <name type="scientific">Geodermatophilus nigrescens</name>
    <dbReference type="NCBI Taxonomy" id="1070870"/>
    <lineage>
        <taxon>Bacteria</taxon>
        <taxon>Bacillati</taxon>
        <taxon>Actinomycetota</taxon>
        <taxon>Actinomycetes</taxon>
        <taxon>Geodermatophilales</taxon>
        <taxon>Geodermatophilaceae</taxon>
        <taxon>Geodermatophilus</taxon>
    </lineage>
</organism>
<dbReference type="NCBIfam" id="TIGR01217">
    <property type="entry name" value="ac_ac_CoA_syn"/>
    <property type="match status" value="1"/>
</dbReference>
<dbReference type="InterPro" id="IPR020806">
    <property type="entry name" value="PKS_PP-bd"/>
</dbReference>
<evidence type="ECO:0000256" key="3">
    <source>
        <dbReference type="ARBA" id="ARBA00022450"/>
    </source>
</evidence>
<dbReference type="SMART" id="SM00823">
    <property type="entry name" value="PKS_PP"/>
    <property type="match status" value="1"/>
</dbReference>
<dbReference type="GO" id="GO:0031177">
    <property type="term" value="F:phosphopantetheine binding"/>
    <property type="evidence" value="ECO:0007669"/>
    <property type="project" value="InterPro"/>
</dbReference>
<keyword evidence="6" id="KW-0547">Nucleotide-binding</keyword>
<dbReference type="Pfam" id="PF00501">
    <property type="entry name" value="AMP-binding"/>
    <property type="match status" value="1"/>
</dbReference>
<dbReference type="InterPro" id="IPR029058">
    <property type="entry name" value="AB_hydrolase_fold"/>
</dbReference>
<keyword evidence="3" id="KW-0596">Phosphopantetheine</keyword>
<keyword evidence="7" id="KW-0067">ATP-binding</keyword>
<gene>
    <name evidence="9" type="ORF">SAMN05444351_0188</name>
</gene>
<sequence length="998" mass="105900">MTAVAPRTAVRAGSGRRPQLAAFRALLERRTGRDLSAAPELHRLSVDEPDLFWRALLDWSGLAWEGVAEPVRTGADVRTARFFPGVCLNYAENLLRPLPGVDEGAPALTAVHAGRPAEVLTRAELRDAVERASAALAARGVRTGGRVAAVGANSAPVLVAALAVAALGATLATATPDMGVPTLLGRFGQLRPGTLLVDRRDLGGRGEAEAALAELTAQLPSLRLVLLLDDAPPPDLGPGVTVARLADDVAALPDPVRVPDWPRLPFDHPLWVMSTSGTTGPPKALVHGAGGALLEHVKEHRLHGDLTPADTLYFHTTTAWMMWNWQLSALAVGAHVVLYDGPVTGPDTLWALAARHGVTVLGTSPAYLQMCQDAGFRPRDAADLSRLRAVMSTGAVLHEWQFDWVRDAVGDVPLQSISGGTDIVGCFVLGHPELPVVRGRSQALSLGLDVAAVDEDGRPVLGREGELVCRNPFPSRPVGVLDDPDGERYERAYFAQHPGVWTHGDRVEVHPDGTARVLGRSDGVLNVDGVRIGPSEIYAVVRRIPGVVDAMALEQRDTRARGSSRLVLLVVLAPGLRLDEELAGRIRATLRREASPAHVPAVVLAVPEVPRTHNGKPSERAARDALDGRPAANLQSLRNPACLDAIRAAARAQEPAAPVPEGEGVEAVVARVFAEVLGRPVPDGVAFADLGGTSRQSMTLLRRLRQELGRPVEIADLAEASTVGALAALLTGRDGAEPDTRTLRDGDPAAPPLFLVHGAHGDLDSWHALVAELTVPGEVVGLVGPLARPDGSRFSVDELAARHVASVTARAPAGPVRLAGYSFGGVVALEVARRLTAAGRDVDFLGLFDCRPPYAELGRGRRLARKVAGALALVVPGLSDESVRTALADRRSAELPADRRVLRDSAALYEAFPLPDHAGPVTYFRIRRRVPVLAHQMAVWRRHLPDLRVVPVPGTHNDLLAGRYAATLGARVSAAIEGAGGGAGVTWPRRARRGTRRR</sequence>
<dbReference type="Gene3D" id="1.10.1200.10">
    <property type="entry name" value="ACP-like"/>
    <property type="match status" value="1"/>
</dbReference>
<keyword evidence="5" id="KW-0436">Ligase</keyword>
<dbReference type="InterPro" id="IPR005914">
    <property type="entry name" value="Acac_CoA_synth"/>
</dbReference>
<dbReference type="RefSeq" id="WP_073417948.1">
    <property type="nucleotide sequence ID" value="NZ_FQVX01000001.1"/>
</dbReference>
<dbReference type="Gene3D" id="3.40.50.1820">
    <property type="entry name" value="alpha/beta hydrolase"/>
    <property type="match status" value="1"/>
</dbReference>
<evidence type="ECO:0000313" key="10">
    <source>
        <dbReference type="Proteomes" id="UP000184471"/>
    </source>
</evidence>
<evidence type="ECO:0000313" key="9">
    <source>
        <dbReference type="EMBL" id="SHF61053.1"/>
    </source>
</evidence>
<dbReference type="GO" id="GO:0006629">
    <property type="term" value="P:lipid metabolic process"/>
    <property type="evidence" value="ECO:0007669"/>
    <property type="project" value="InterPro"/>
</dbReference>